<accession>A0D1F3</accession>
<dbReference type="RefSeq" id="XP_001444267.1">
    <property type="nucleotide sequence ID" value="XM_001444230.1"/>
</dbReference>
<name>A0D1F3_PARTE</name>
<sequence length="781" mass="92611">MDNEINNQDQQQQQFLVDESVKPQNLFTNHLISSNRRSYTNFSQSQLIQSNLPQLLEKVLIHILSEQLIEMGTFVVVDNCDLELFCSQLSVQPLKDFIQNQDSSKLHPQQLQHYQNYEKDLETIKIQIDPRKLRMLIVQCNKLVVTYKSIQLLINKFKVQMYANSIDGELSRLQCHHLLEKIEQELSQIQKYHDVVKQKLAEKNEIAQFLNYPIKDVYKQEIKRQFCLIFIQKDQQTFPQKQRTEIQPTLTIHKKLPSYRQSTISLLRPGKHTQSISNDNRISEEISIKSRITQHFYSIEKKINDTMSQKQLSFLQKYKTKFSNTTYDSFTMKLIENIYLSIQTNFLINNIDEVFENYNDQINLQQLQTIMKLLKTQTCINIFEKIINSKSIQLNEELCSKDLKAKCKQDLKIISDIFTQEQLIRLHQNIHQLNQTITSYLNQLDNGNKNTINFNLLQIQADFQQISEDIISRMYGQTLLMLKYIQNNSIILLQSLSNFLSKTNFSEQHLLLYPFQQLASAINKTINQVLHQAQNEIVSNLLFETYICIISKHMIDRRQQYIEQLNSQSKLIMLQISQIIQGKLLKQQIYSYSQSKVYLYDLNEIQQSIEWLFDQHILKKQINRTMDSIEEFSFFITQIISQIKALFEEEFFNENIKYNRIASQLQLFENYVKQEILKKPSEQQLKIQWSNKIFRLFHKINNEYLPTSRSMTRRKQTTEPKSLDNQTALQSPAQSSQQQKLTFFKQSIYVKGNRTHIQQTERLTQSTVKFKDQKELEKKIS</sequence>
<dbReference type="KEGG" id="ptm:GSPATT00012394001"/>
<dbReference type="HOGENOM" id="CLU_358821_0_0_1"/>
<dbReference type="GeneID" id="5030052"/>
<evidence type="ECO:0000256" key="1">
    <source>
        <dbReference type="SAM" id="MobiDB-lite"/>
    </source>
</evidence>
<reference evidence="2 3" key="1">
    <citation type="journal article" date="2006" name="Nature">
        <title>Global trends of whole-genome duplications revealed by the ciliate Paramecium tetraurelia.</title>
        <authorList>
            <consortium name="Genoscope"/>
            <person name="Aury J.-M."/>
            <person name="Jaillon O."/>
            <person name="Duret L."/>
            <person name="Noel B."/>
            <person name="Jubin C."/>
            <person name="Porcel B.M."/>
            <person name="Segurens B."/>
            <person name="Daubin V."/>
            <person name="Anthouard V."/>
            <person name="Aiach N."/>
            <person name="Arnaiz O."/>
            <person name="Billaut A."/>
            <person name="Beisson J."/>
            <person name="Blanc I."/>
            <person name="Bouhouche K."/>
            <person name="Camara F."/>
            <person name="Duharcourt S."/>
            <person name="Guigo R."/>
            <person name="Gogendeau D."/>
            <person name="Katinka M."/>
            <person name="Keller A.-M."/>
            <person name="Kissmehl R."/>
            <person name="Klotz C."/>
            <person name="Koll F."/>
            <person name="Le Moue A."/>
            <person name="Lepere C."/>
            <person name="Malinsky S."/>
            <person name="Nowacki M."/>
            <person name="Nowak J.K."/>
            <person name="Plattner H."/>
            <person name="Poulain J."/>
            <person name="Ruiz F."/>
            <person name="Serrano V."/>
            <person name="Zagulski M."/>
            <person name="Dessen P."/>
            <person name="Betermier M."/>
            <person name="Weissenbach J."/>
            <person name="Scarpelli C."/>
            <person name="Schachter V."/>
            <person name="Sperling L."/>
            <person name="Meyer E."/>
            <person name="Cohen J."/>
            <person name="Wincker P."/>
        </authorList>
    </citation>
    <scope>NUCLEOTIDE SEQUENCE [LARGE SCALE GENOMIC DNA]</scope>
    <source>
        <strain evidence="2 3">Stock d4-2</strain>
    </source>
</reference>
<proteinExistence type="predicted"/>
<organism evidence="2 3">
    <name type="scientific">Paramecium tetraurelia</name>
    <dbReference type="NCBI Taxonomy" id="5888"/>
    <lineage>
        <taxon>Eukaryota</taxon>
        <taxon>Sar</taxon>
        <taxon>Alveolata</taxon>
        <taxon>Ciliophora</taxon>
        <taxon>Intramacronucleata</taxon>
        <taxon>Oligohymenophorea</taxon>
        <taxon>Peniculida</taxon>
        <taxon>Parameciidae</taxon>
        <taxon>Paramecium</taxon>
    </lineage>
</organism>
<keyword evidence="3" id="KW-1185">Reference proteome</keyword>
<dbReference type="OMA" id="KVQMYAN"/>
<feature type="region of interest" description="Disordered" evidence="1">
    <location>
        <begin position="707"/>
        <end position="738"/>
    </location>
</feature>
<dbReference type="InParanoid" id="A0D1F3"/>
<evidence type="ECO:0000313" key="3">
    <source>
        <dbReference type="Proteomes" id="UP000000600"/>
    </source>
</evidence>
<dbReference type="OrthoDB" id="304132at2759"/>
<dbReference type="AlphaFoldDB" id="A0D1F3"/>
<evidence type="ECO:0000313" key="2">
    <source>
        <dbReference type="EMBL" id="CAK76870.1"/>
    </source>
</evidence>
<protein>
    <submittedName>
        <fullName evidence="2">Uncharacterized protein</fullName>
    </submittedName>
</protein>
<gene>
    <name evidence="2" type="ORF">GSPATT00012394001</name>
</gene>
<dbReference type="EMBL" id="CT868252">
    <property type="protein sequence ID" value="CAK76870.1"/>
    <property type="molecule type" value="Genomic_DNA"/>
</dbReference>
<dbReference type="Proteomes" id="UP000000600">
    <property type="component" value="Unassembled WGS sequence"/>
</dbReference>